<feature type="region of interest" description="Disordered" evidence="1">
    <location>
        <begin position="81"/>
        <end position="120"/>
    </location>
</feature>
<reference evidence="2" key="2">
    <citation type="journal article" date="2021" name="Genome Biol. Evol.">
        <title>Developing a high-quality reference genome for a parasitic bivalve with doubly uniparental inheritance (Bivalvia: Unionida).</title>
        <authorList>
            <person name="Smith C.H."/>
        </authorList>
    </citation>
    <scope>NUCLEOTIDE SEQUENCE</scope>
    <source>
        <strain evidence="2">CHS0354</strain>
        <tissue evidence="2">Mantle</tissue>
    </source>
</reference>
<name>A0AAE0SL82_9BIVA</name>
<dbReference type="Proteomes" id="UP001195483">
    <property type="component" value="Unassembled WGS sequence"/>
</dbReference>
<reference evidence="2" key="1">
    <citation type="journal article" date="2021" name="Genome Biol. Evol.">
        <title>A High-Quality Reference Genome for a Parasitic Bivalve with Doubly Uniparental Inheritance (Bivalvia: Unionida).</title>
        <authorList>
            <person name="Smith C.H."/>
        </authorList>
    </citation>
    <scope>NUCLEOTIDE SEQUENCE</scope>
    <source>
        <strain evidence="2">CHS0354</strain>
    </source>
</reference>
<reference evidence="2" key="3">
    <citation type="submission" date="2023-05" db="EMBL/GenBank/DDBJ databases">
        <authorList>
            <person name="Smith C.H."/>
        </authorList>
    </citation>
    <scope>NUCLEOTIDE SEQUENCE</scope>
    <source>
        <strain evidence="2">CHS0354</strain>
        <tissue evidence="2">Mantle</tissue>
    </source>
</reference>
<evidence type="ECO:0000256" key="1">
    <source>
        <dbReference type="SAM" id="MobiDB-lite"/>
    </source>
</evidence>
<keyword evidence="3" id="KW-1185">Reference proteome</keyword>
<evidence type="ECO:0000313" key="2">
    <source>
        <dbReference type="EMBL" id="KAK3593764.1"/>
    </source>
</evidence>
<proteinExistence type="predicted"/>
<gene>
    <name evidence="2" type="ORF">CHS0354_014299</name>
</gene>
<sequence length="120" mass="14042">MNELYLYRVCIFILWARTTREKRQAARIEIERKSSYRLSIIPLYARRVSEGFGFKLASRCNARARAKRTNLIHICEDAKGNGNLLRSIDGERLRKPQSRTRPTRTQTPPLRPESPKKSLK</sequence>
<protein>
    <submittedName>
        <fullName evidence="2">Uncharacterized protein</fullName>
    </submittedName>
</protein>
<dbReference type="AlphaFoldDB" id="A0AAE0SL82"/>
<dbReference type="EMBL" id="JAEAOA010000884">
    <property type="protein sequence ID" value="KAK3593764.1"/>
    <property type="molecule type" value="Genomic_DNA"/>
</dbReference>
<accession>A0AAE0SL82</accession>
<comment type="caution">
    <text evidence="2">The sequence shown here is derived from an EMBL/GenBank/DDBJ whole genome shotgun (WGS) entry which is preliminary data.</text>
</comment>
<organism evidence="2 3">
    <name type="scientific">Potamilus streckersoni</name>
    <dbReference type="NCBI Taxonomy" id="2493646"/>
    <lineage>
        <taxon>Eukaryota</taxon>
        <taxon>Metazoa</taxon>
        <taxon>Spiralia</taxon>
        <taxon>Lophotrochozoa</taxon>
        <taxon>Mollusca</taxon>
        <taxon>Bivalvia</taxon>
        <taxon>Autobranchia</taxon>
        <taxon>Heteroconchia</taxon>
        <taxon>Palaeoheterodonta</taxon>
        <taxon>Unionida</taxon>
        <taxon>Unionoidea</taxon>
        <taxon>Unionidae</taxon>
        <taxon>Ambleminae</taxon>
        <taxon>Lampsilini</taxon>
        <taxon>Potamilus</taxon>
    </lineage>
</organism>
<evidence type="ECO:0000313" key="3">
    <source>
        <dbReference type="Proteomes" id="UP001195483"/>
    </source>
</evidence>